<evidence type="ECO:0000313" key="3">
    <source>
        <dbReference type="EMBL" id="CAF1410545.1"/>
    </source>
</evidence>
<evidence type="ECO:0000313" key="4">
    <source>
        <dbReference type="Proteomes" id="UP000663832"/>
    </source>
</evidence>
<keyword evidence="4" id="KW-1185">Reference proteome</keyword>
<protein>
    <submittedName>
        <fullName evidence="3">Uncharacterized protein</fullName>
    </submittedName>
</protein>
<dbReference type="Proteomes" id="UP000663832">
    <property type="component" value="Unassembled WGS sequence"/>
</dbReference>
<dbReference type="OrthoDB" id="10055739at2759"/>
<feature type="compositionally biased region" description="Basic and acidic residues" evidence="1">
    <location>
        <begin position="81"/>
        <end position="97"/>
    </location>
</feature>
<dbReference type="EMBL" id="CAJNOM010000389">
    <property type="protein sequence ID" value="CAF1410545.1"/>
    <property type="molecule type" value="Genomic_DNA"/>
</dbReference>
<feature type="compositionally biased region" description="Basic residues" evidence="1">
    <location>
        <begin position="115"/>
        <end position="139"/>
    </location>
</feature>
<proteinExistence type="predicted"/>
<reference evidence="3" key="1">
    <citation type="submission" date="2021-02" db="EMBL/GenBank/DDBJ databases">
        <authorList>
            <person name="Nowell W R."/>
        </authorList>
    </citation>
    <scope>NUCLEOTIDE SEQUENCE</scope>
</reference>
<name>A0A815LYS9_9BILA</name>
<keyword evidence="2" id="KW-0812">Transmembrane</keyword>
<evidence type="ECO:0000256" key="1">
    <source>
        <dbReference type="SAM" id="MobiDB-lite"/>
    </source>
</evidence>
<gene>
    <name evidence="3" type="ORF">QVE165_LOCUS37464</name>
</gene>
<accession>A0A815LYS9</accession>
<comment type="caution">
    <text evidence="3">The sequence shown here is derived from an EMBL/GenBank/DDBJ whole genome shotgun (WGS) entry which is preliminary data.</text>
</comment>
<organism evidence="3 4">
    <name type="scientific">Adineta steineri</name>
    <dbReference type="NCBI Taxonomy" id="433720"/>
    <lineage>
        <taxon>Eukaryota</taxon>
        <taxon>Metazoa</taxon>
        <taxon>Spiralia</taxon>
        <taxon>Gnathifera</taxon>
        <taxon>Rotifera</taxon>
        <taxon>Eurotatoria</taxon>
        <taxon>Bdelloidea</taxon>
        <taxon>Adinetida</taxon>
        <taxon>Adinetidae</taxon>
        <taxon>Adineta</taxon>
    </lineage>
</organism>
<feature type="region of interest" description="Disordered" evidence="1">
    <location>
        <begin position="62"/>
        <end position="157"/>
    </location>
</feature>
<evidence type="ECO:0000256" key="2">
    <source>
        <dbReference type="SAM" id="Phobius"/>
    </source>
</evidence>
<sequence>MKRITQILASIFFVITVVTIYFGFDFAINNAISNKNSSNNRTIHNHDHHDAHDNPIDAIKITKRRSVSPSLPSHSKKSNRTMKDHNEHEQHSLNNEHRLHKKKNSQAALHVKPGSFHKGKTGVKLNKPRKSTRVQRKRLTTTTTTLPQHRLNNKQQG</sequence>
<feature type="transmembrane region" description="Helical" evidence="2">
    <location>
        <begin position="7"/>
        <end position="28"/>
    </location>
</feature>
<dbReference type="AlphaFoldDB" id="A0A815LYS9"/>
<keyword evidence="2" id="KW-1133">Transmembrane helix</keyword>
<keyword evidence="2" id="KW-0472">Membrane</keyword>